<keyword evidence="7" id="KW-0472">Membrane</keyword>
<evidence type="ECO:0000256" key="1">
    <source>
        <dbReference type="ARBA" id="ARBA00000677"/>
    </source>
</evidence>
<keyword evidence="11" id="KW-1185">Reference proteome</keyword>
<keyword evidence="7" id="KW-1133">Transmembrane helix</keyword>
<dbReference type="PROSITE" id="PS00760">
    <property type="entry name" value="SPASE_I_2"/>
    <property type="match status" value="1"/>
</dbReference>
<reference evidence="10 11" key="1">
    <citation type="submission" date="2021-10" db="EMBL/GenBank/DDBJ databases">
        <title>Anaerobic single-cell dispensing facilitates the cultivation of human gut bacteria.</title>
        <authorList>
            <person name="Afrizal A."/>
        </authorList>
    </citation>
    <scope>NUCLEOTIDE SEQUENCE [LARGE SCALE GENOMIC DNA]</scope>
    <source>
        <strain evidence="10 11">CLA-AA-H246</strain>
    </source>
</reference>
<evidence type="ECO:0000313" key="11">
    <source>
        <dbReference type="Proteomes" id="UP001299235"/>
    </source>
</evidence>
<dbReference type="RefSeq" id="WP_022119353.1">
    <property type="nucleotide sequence ID" value="NZ_JAJEQE010000011.1"/>
</dbReference>
<dbReference type="Gene3D" id="2.10.109.10">
    <property type="entry name" value="Umud Fragment, subunit A"/>
    <property type="match status" value="1"/>
</dbReference>
<evidence type="ECO:0000256" key="7">
    <source>
        <dbReference type="RuleBase" id="RU003993"/>
    </source>
</evidence>
<dbReference type="CDD" id="cd06530">
    <property type="entry name" value="S26_SPase_I"/>
    <property type="match status" value="1"/>
</dbReference>
<protein>
    <recommendedName>
        <fullName evidence="4 7">Signal peptidase I</fullName>
        <ecNumber evidence="4 7">3.4.21.89</ecNumber>
    </recommendedName>
</protein>
<dbReference type="InterPro" id="IPR036286">
    <property type="entry name" value="LexA/Signal_pep-like_sf"/>
</dbReference>
<evidence type="ECO:0000256" key="2">
    <source>
        <dbReference type="ARBA" id="ARBA00004401"/>
    </source>
</evidence>
<dbReference type="InterPro" id="IPR000223">
    <property type="entry name" value="Pept_S26A_signal_pept_1"/>
</dbReference>
<dbReference type="EMBL" id="JAJEQE010000011">
    <property type="protein sequence ID" value="MCC2148617.1"/>
    <property type="molecule type" value="Genomic_DNA"/>
</dbReference>
<dbReference type="PROSITE" id="PS00761">
    <property type="entry name" value="SPASE_I_3"/>
    <property type="match status" value="1"/>
</dbReference>
<evidence type="ECO:0000256" key="8">
    <source>
        <dbReference type="RuleBase" id="RU362042"/>
    </source>
</evidence>
<accession>A0ABS8EW02</accession>
<evidence type="ECO:0000256" key="4">
    <source>
        <dbReference type="ARBA" id="ARBA00013208"/>
    </source>
</evidence>
<feature type="transmembrane region" description="Helical" evidence="7">
    <location>
        <begin position="6"/>
        <end position="27"/>
    </location>
</feature>
<dbReference type="InterPro" id="IPR019758">
    <property type="entry name" value="Pept_S26A_signal_pept_1_CS"/>
</dbReference>
<evidence type="ECO:0000256" key="3">
    <source>
        <dbReference type="ARBA" id="ARBA00009370"/>
    </source>
</evidence>
<comment type="similarity">
    <text evidence="3 8">Belongs to the peptidase S26 family.</text>
</comment>
<dbReference type="PANTHER" id="PTHR43390:SF1">
    <property type="entry name" value="CHLOROPLAST PROCESSING PEPTIDASE"/>
    <property type="match status" value="1"/>
</dbReference>
<dbReference type="GO" id="GO:0009003">
    <property type="term" value="F:signal peptidase activity"/>
    <property type="evidence" value="ECO:0007669"/>
    <property type="project" value="UniProtKB-EC"/>
</dbReference>
<dbReference type="InterPro" id="IPR019756">
    <property type="entry name" value="Pept_S26A_signal_pept_1_Ser-AS"/>
</dbReference>
<sequence>MKKGLIEVLFYIVLVFGVSFLLTTYVGQRTRVNGESMYPTLHDDDNLIVDKVSYRFSDPRRYDIIVFPYRYKDMYFIKRIIGLPGETVQILDGYVYIDGKKLDEHFCDEKIQNAALASDPITLGDDEYFVLGDNRNASEDSRFPDVGNVRRKEIIGRAWVRIWPFERAGSL</sequence>
<dbReference type="PANTHER" id="PTHR43390">
    <property type="entry name" value="SIGNAL PEPTIDASE I"/>
    <property type="match status" value="1"/>
</dbReference>
<dbReference type="PROSITE" id="PS00501">
    <property type="entry name" value="SPASE_I_1"/>
    <property type="match status" value="1"/>
</dbReference>
<keyword evidence="6 7" id="KW-0378">Hydrolase</keyword>
<dbReference type="NCBIfam" id="TIGR02227">
    <property type="entry name" value="sigpep_I_bact"/>
    <property type="match status" value="1"/>
</dbReference>
<comment type="caution">
    <text evidence="10">The sequence shown here is derived from an EMBL/GenBank/DDBJ whole genome shotgun (WGS) entry which is preliminary data.</text>
</comment>
<evidence type="ECO:0000313" key="10">
    <source>
        <dbReference type="EMBL" id="MCC2148617.1"/>
    </source>
</evidence>
<keyword evidence="7" id="KW-0812">Transmembrane</keyword>
<dbReference type="InterPro" id="IPR019757">
    <property type="entry name" value="Pept_S26A_signal_pept_1_Lys-AS"/>
</dbReference>
<gene>
    <name evidence="10" type="primary">lepB</name>
    <name evidence="10" type="ORF">LKD42_05015</name>
</gene>
<dbReference type="Pfam" id="PF10502">
    <property type="entry name" value="Peptidase_S26"/>
    <property type="match status" value="1"/>
</dbReference>
<proteinExistence type="inferred from homology"/>
<evidence type="ECO:0000256" key="6">
    <source>
        <dbReference type="ARBA" id="ARBA00022801"/>
    </source>
</evidence>
<dbReference type="EC" id="3.4.21.89" evidence="4 7"/>
<feature type="domain" description="Peptidase S26" evidence="9">
    <location>
        <begin position="6"/>
        <end position="163"/>
    </location>
</feature>
<organism evidence="10 11">
    <name type="scientific">Hominisplanchenecus faecis</name>
    <dbReference type="NCBI Taxonomy" id="2885351"/>
    <lineage>
        <taxon>Bacteria</taxon>
        <taxon>Bacillati</taxon>
        <taxon>Bacillota</taxon>
        <taxon>Clostridia</taxon>
        <taxon>Lachnospirales</taxon>
        <taxon>Lachnospiraceae</taxon>
        <taxon>Hominisplanchenecus</taxon>
    </lineage>
</organism>
<evidence type="ECO:0000259" key="9">
    <source>
        <dbReference type="Pfam" id="PF10502"/>
    </source>
</evidence>
<comment type="subcellular location">
    <subcellularLocation>
        <location evidence="2">Cell membrane</location>
        <topology evidence="2">Single-pass type II membrane protein</topology>
    </subcellularLocation>
    <subcellularLocation>
        <location evidence="8">Membrane</location>
        <topology evidence="8">Single-pass type II membrane protein</topology>
    </subcellularLocation>
</comment>
<dbReference type="PRINTS" id="PR00727">
    <property type="entry name" value="LEADERPTASE"/>
</dbReference>
<dbReference type="SUPFAM" id="SSF51306">
    <property type="entry name" value="LexA/Signal peptidase"/>
    <property type="match status" value="1"/>
</dbReference>
<evidence type="ECO:0000256" key="5">
    <source>
        <dbReference type="ARBA" id="ARBA00022670"/>
    </source>
</evidence>
<dbReference type="InterPro" id="IPR019533">
    <property type="entry name" value="Peptidase_S26"/>
</dbReference>
<keyword evidence="5 7" id="KW-0645">Protease</keyword>
<dbReference type="Proteomes" id="UP001299235">
    <property type="component" value="Unassembled WGS sequence"/>
</dbReference>
<comment type="catalytic activity">
    <reaction evidence="1 7">
        <text>Cleavage of hydrophobic, N-terminal signal or leader sequences from secreted and periplasmic proteins.</text>
        <dbReference type="EC" id="3.4.21.89"/>
    </reaction>
</comment>
<name>A0ABS8EW02_9FIRM</name>